<name>A0AAD6F4X2_9TELE</name>
<sequence length="402" mass="45799">MEESVEESTSSNLLTETLNVLQPSFAIRQILQGTTQGKEIVQSLEEKRSIISKQRKQLVRLLVSHLLETNGETPSTDTKKALAVALMYEFPCLLDGTGSGYGAWYTPGRNHKPATGFLEERLRNVRKRMRMLKRPRHQEQQEEQTVPSTPESDVPPEKLLEMVEWMKVNRYPVSQVEDYMNQTALHRGKWIRSNGSKSLPEILTEFPRLLDNPGMISQDFQQLHPEAVGKLFQNWATMSDRILTYAQREGKLPLVFDDMTPDRALKVLPILLPPSVYKIGGKVHRPTIEESRKSFINIQPVGTNMVQYLQTAERTQPFPYILCLGDDMTTCQTFTIVSDNAIETDTLLGAVDLCFKAFFVLDLNYTKQCLPTWEFIQQAVYEIDGHESSNVKFLKTSIATLA</sequence>
<keyword evidence="3" id="KW-1185">Reference proteome</keyword>
<dbReference type="AlphaFoldDB" id="A0AAD6F4X2"/>
<proteinExistence type="predicted"/>
<comment type="caution">
    <text evidence="2">The sequence shown here is derived from an EMBL/GenBank/DDBJ whole genome shotgun (WGS) entry which is preliminary data.</text>
</comment>
<dbReference type="PANTHER" id="PTHR31025:SF9">
    <property type="entry name" value="SI:DKEY-286J15.1"/>
    <property type="match status" value="1"/>
</dbReference>
<evidence type="ECO:0000313" key="2">
    <source>
        <dbReference type="EMBL" id="KAJ4921809.1"/>
    </source>
</evidence>
<gene>
    <name evidence="2" type="ORF">JOQ06_022564</name>
</gene>
<dbReference type="Proteomes" id="UP001219934">
    <property type="component" value="Unassembled WGS sequence"/>
</dbReference>
<evidence type="ECO:0000313" key="3">
    <source>
        <dbReference type="Proteomes" id="UP001219934"/>
    </source>
</evidence>
<reference evidence="2" key="1">
    <citation type="submission" date="2022-11" db="EMBL/GenBank/DDBJ databases">
        <title>Chromosome-level genome of Pogonophryne albipinna.</title>
        <authorList>
            <person name="Jo E."/>
        </authorList>
    </citation>
    <scope>NUCLEOTIDE SEQUENCE</scope>
    <source>
        <strain evidence="2">SGF0006</strain>
        <tissue evidence="2">Muscle</tissue>
    </source>
</reference>
<dbReference type="PANTHER" id="PTHR31025">
    <property type="entry name" value="SI:CH211-196P9.1-RELATED"/>
    <property type="match status" value="1"/>
</dbReference>
<protein>
    <submittedName>
        <fullName evidence="2">Uncharacterized protein</fullName>
    </submittedName>
</protein>
<organism evidence="2 3">
    <name type="scientific">Pogonophryne albipinna</name>
    <dbReference type="NCBI Taxonomy" id="1090488"/>
    <lineage>
        <taxon>Eukaryota</taxon>
        <taxon>Metazoa</taxon>
        <taxon>Chordata</taxon>
        <taxon>Craniata</taxon>
        <taxon>Vertebrata</taxon>
        <taxon>Euteleostomi</taxon>
        <taxon>Actinopterygii</taxon>
        <taxon>Neopterygii</taxon>
        <taxon>Teleostei</taxon>
        <taxon>Neoteleostei</taxon>
        <taxon>Acanthomorphata</taxon>
        <taxon>Eupercaria</taxon>
        <taxon>Perciformes</taxon>
        <taxon>Notothenioidei</taxon>
        <taxon>Pogonophryne</taxon>
    </lineage>
</organism>
<evidence type="ECO:0000256" key="1">
    <source>
        <dbReference type="SAM" id="MobiDB-lite"/>
    </source>
</evidence>
<accession>A0AAD6F4X2</accession>
<dbReference type="EMBL" id="JAPTMU010000102">
    <property type="protein sequence ID" value="KAJ4921809.1"/>
    <property type="molecule type" value="Genomic_DNA"/>
</dbReference>
<feature type="region of interest" description="Disordered" evidence="1">
    <location>
        <begin position="132"/>
        <end position="155"/>
    </location>
</feature>